<accession>A0A8T1VWI8</accession>
<sequence>MALSEYEAKRQRRIEANQRKLQALDVPKVPQRARPNPRKKRVVEPTSPVRRSLRQSQQRGNKATEQSETEPEALIALESLPPRPKRVKTEAPKPLDLPVTHPAEVWTPNKDKKQHRSSSQIEIRLEDFHDRCLGTQLLPVGKQTVMQGLCPPGFAAKFSKMSGVQPWKNAVALFVNVESDSPYDNVFHQEELHGRRTVHFQWFGQSRWHEESPLVVRLRAVKRGDETLRFDETYDDKKERKKEEPLLLFLRHTQGPYIYCGRLGYLGHRPASRPLEFRWQLLDVDSLQWGKVRGLLEASSVMPNKSESAMQDNIIILPDTHDAGATSAALGHFLARRSVPSAPPRARSRLLLPPPHHRRQRRLQHRVVQRYRRSRPLTVRAMDGAAALGKLELVQWLHSNRPEGCSSAAFNTAAANRHLNVLEWLYEFYPQVANPAEEIVKAAECVHVEVIRFLRPKVRREQMASALEAAAANGHVPVLATLLERPYSMRTSLLAAAGNGQAQVVQYLLERGYRDKYTYVNPALVKAAEGGHCDVVELLVDKSDKYTIAEVLMAAATDGRESVVKFLLEKCKLEKVTVARALKKAAEHEQCEVVKLLLGDFALEGENRSGGTTDSMVWNVRSGNSIIDLAFISAVERGRSYLVKLLINAFSRPISDALIAAGSSYQLEILEFILDYCAARHLENAHYNESITTIAETAAWSRNVNMAKLLLAKCETLNTGGALRFAVDNEDLEMIRVLVAESNVISIQDALVTAAVTRREKLLEVLLEYSNADTIEQAGIDSGRVTWQRYDVKTVAW</sequence>
<proteinExistence type="predicted"/>
<dbReference type="InterPro" id="IPR052050">
    <property type="entry name" value="SecEffector_AnkRepeat"/>
</dbReference>
<dbReference type="OrthoDB" id="73406at2759"/>
<feature type="compositionally biased region" description="Polar residues" evidence="1">
    <location>
        <begin position="54"/>
        <end position="66"/>
    </location>
</feature>
<organism evidence="2 3">
    <name type="scientific">Phytophthora pseudosyringae</name>
    <dbReference type="NCBI Taxonomy" id="221518"/>
    <lineage>
        <taxon>Eukaryota</taxon>
        <taxon>Sar</taxon>
        <taxon>Stramenopiles</taxon>
        <taxon>Oomycota</taxon>
        <taxon>Peronosporomycetes</taxon>
        <taxon>Peronosporales</taxon>
        <taxon>Peronosporaceae</taxon>
        <taxon>Phytophthora</taxon>
    </lineage>
</organism>
<reference evidence="2" key="1">
    <citation type="submission" date="2021-02" db="EMBL/GenBank/DDBJ databases">
        <authorList>
            <person name="Palmer J.M."/>
        </authorList>
    </citation>
    <scope>NUCLEOTIDE SEQUENCE</scope>
    <source>
        <strain evidence="2">SCRP734</strain>
    </source>
</reference>
<feature type="region of interest" description="Disordered" evidence="1">
    <location>
        <begin position="1"/>
        <end position="119"/>
    </location>
</feature>
<evidence type="ECO:0000313" key="2">
    <source>
        <dbReference type="EMBL" id="KAG7383924.1"/>
    </source>
</evidence>
<name>A0A8T1VWI8_9STRA</name>
<dbReference type="PANTHER" id="PTHR46586:SF3">
    <property type="entry name" value="ANKYRIN REPEAT-CONTAINING PROTEIN"/>
    <property type="match status" value="1"/>
</dbReference>
<dbReference type="EMBL" id="JAGDFM010000163">
    <property type="protein sequence ID" value="KAG7383924.1"/>
    <property type="molecule type" value="Genomic_DNA"/>
</dbReference>
<dbReference type="AlphaFoldDB" id="A0A8T1VWI8"/>
<dbReference type="Proteomes" id="UP000694044">
    <property type="component" value="Unassembled WGS sequence"/>
</dbReference>
<evidence type="ECO:0000256" key="1">
    <source>
        <dbReference type="SAM" id="MobiDB-lite"/>
    </source>
</evidence>
<dbReference type="InterPro" id="IPR002110">
    <property type="entry name" value="Ankyrin_rpt"/>
</dbReference>
<protein>
    <submittedName>
        <fullName evidence="2">Uncharacterized protein</fullName>
    </submittedName>
</protein>
<comment type="caution">
    <text evidence="2">The sequence shown here is derived from an EMBL/GenBank/DDBJ whole genome shotgun (WGS) entry which is preliminary data.</text>
</comment>
<keyword evidence="3" id="KW-1185">Reference proteome</keyword>
<dbReference type="SMART" id="SM00248">
    <property type="entry name" value="ANK"/>
    <property type="match status" value="6"/>
</dbReference>
<feature type="compositionally biased region" description="Basic and acidic residues" evidence="1">
    <location>
        <begin position="1"/>
        <end position="18"/>
    </location>
</feature>
<evidence type="ECO:0000313" key="3">
    <source>
        <dbReference type="Proteomes" id="UP000694044"/>
    </source>
</evidence>
<dbReference type="PANTHER" id="PTHR46586">
    <property type="entry name" value="ANKYRIN REPEAT-CONTAINING PROTEIN"/>
    <property type="match status" value="1"/>
</dbReference>
<gene>
    <name evidence="2" type="ORF">PHYPSEUDO_003217</name>
</gene>
<dbReference type="Pfam" id="PF12796">
    <property type="entry name" value="Ank_2"/>
    <property type="match status" value="1"/>
</dbReference>